<evidence type="ECO:0008006" key="3">
    <source>
        <dbReference type="Google" id="ProtNLM"/>
    </source>
</evidence>
<dbReference type="RefSeq" id="WP_067917906.1">
    <property type="nucleotide sequence ID" value="NZ_BSRZ01000025.1"/>
</dbReference>
<gene>
    <name evidence="1" type="ORF">Arub01_57320</name>
</gene>
<evidence type="ECO:0000313" key="2">
    <source>
        <dbReference type="Proteomes" id="UP001165124"/>
    </source>
</evidence>
<dbReference type="SUPFAM" id="SSF46785">
    <property type="entry name" value="Winged helix' DNA-binding domain"/>
    <property type="match status" value="1"/>
</dbReference>
<protein>
    <recommendedName>
        <fullName evidence="3">DUF742 domain-containing protein</fullName>
    </recommendedName>
</protein>
<dbReference type="EMBL" id="BSRZ01000025">
    <property type="protein sequence ID" value="GLW67489.1"/>
    <property type="molecule type" value="Genomic_DNA"/>
</dbReference>
<sequence length="130" mass="14468">MIGRDDHERTEWLDEEAGPLVRAYALTRGRARPATQGEDFEMIAIIATVSTPAYATPGLGPEHMSILELCVRPRSVAEISAQLGLPLVVVRVLLGDLLSHRFIVVRRPQQEHQTVTEELLREVLHGLEAL</sequence>
<dbReference type="InterPro" id="IPR007995">
    <property type="entry name" value="DUF742"/>
</dbReference>
<dbReference type="PANTHER" id="PTHR36221:SF1">
    <property type="entry name" value="DUF742 DOMAIN-CONTAINING PROTEIN"/>
    <property type="match status" value="1"/>
</dbReference>
<comment type="caution">
    <text evidence="1">The sequence shown here is derived from an EMBL/GenBank/DDBJ whole genome shotgun (WGS) entry which is preliminary data.</text>
</comment>
<dbReference type="AlphaFoldDB" id="A0A9W6UXM2"/>
<accession>A0A9W6UXM2</accession>
<dbReference type="InterPro" id="IPR036390">
    <property type="entry name" value="WH_DNA-bd_sf"/>
</dbReference>
<dbReference type="Pfam" id="PF05331">
    <property type="entry name" value="DUF742"/>
    <property type="match status" value="1"/>
</dbReference>
<name>A0A9W6UXM2_9ACTN</name>
<reference evidence="1" key="1">
    <citation type="submission" date="2023-02" db="EMBL/GenBank/DDBJ databases">
        <title>Actinomadura rubrobrunea NBRC 14622.</title>
        <authorList>
            <person name="Ichikawa N."/>
            <person name="Sato H."/>
            <person name="Tonouchi N."/>
        </authorList>
    </citation>
    <scope>NUCLEOTIDE SEQUENCE</scope>
    <source>
        <strain evidence="1">NBRC 14622</strain>
    </source>
</reference>
<proteinExistence type="predicted"/>
<dbReference type="PANTHER" id="PTHR36221">
    <property type="entry name" value="DUF742 DOMAIN-CONTAINING PROTEIN"/>
    <property type="match status" value="1"/>
</dbReference>
<organism evidence="1 2">
    <name type="scientific">Actinomadura rubrobrunea</name>
    <dbReference type="NCBI Taxonomy" id="115335"/>
    <lineage>
        <taxon>Bacteria</taxon>
        <taxon>Bacillati</taxon>
        <taxon>Actinomycetota</taxon>
        <taxon>Actinomycetes</taxon>
        <taxon>Streptosporangiales</taxon>
        <taxon>Thermomonosporaceae</taxon>
        <taxon>Actinomadura</taxon>
    </lineage>
</organism>
<evidence type="ECO:0000313" key="1">
    <source>
        <dbReference type="EMBL" id="GLW67489.1"/>
    </source>
</evidence>
<dbReference type="Proteomes" id="UP001165124">
    <property type="component" value="Unassembled WGS sequence"/>
</dbReference>
<keyword evidence="2" id="KW-1185">Reference proteome</keyword>